<dbReference type="EMBL" id="NBYO01000002">
    <property type="protein sequence ID" value="OXT00155.1"/>
    <property type="molecule type" value="Genomic_DNA"/>
</dbReference>
<protein>
    <recommendedName>
        <fullName evidence="1">Phasin domain-containing protein</fullName>
    </recommendedName>
</protein>
<comment type="caution">
    <text evidence="2">The sequence shown here is derived from an EMBL/GenBank/DDBJ whole genome shotgun (WGS) entry which is preliminary data.</text>
</comment>
<dbReference type="RefSeq" id="WP_094076979.1">
    <property type="nucleotide sequence ID" value="NZ_NBYO01000002.1"/>
</dbReference>
<evidence type="ECO:0000259" key="1">
    <source>
        <dbReference type="Pfam" id="PF09361"/>
    </source>
</evidence>
<feature type="domain" description="Phasin" evidence="1">
    <location>
        <begin position="6"/>
        <end position="104"/>
    </location>
</feature>
<evidence type="ECO:0000313" key="2">
    <source>
        <dbReference type="EMBL" id="OXT00155.1"/>
    </source>
</evidence>
<accession>A0A231UW54</accession>
<sequence>MYQNIEQLNAASKDVMDSQLATVSAMSKSMQTIATETADYAKKSMEMNASFFEKLMGQKSVEGAVEVQTEYAKAAYENFIAESKKFGALYQDLAKELVKPVETAVAKAR</sequence>
<dbReference type="InterPro" id="IPR018968">
    <property type="entry name" value="Phasin"/>
</dbReference>
<dbReference type="Pfam" id="PF09361">
    <property type="entry name" value="Phasin_2"/>
    <property type="match status" value="1"/>
</dbReference>
<name>A0A231UW54_9HYPH</name>
<dbReference type="Proteomes" id="UP000215405">
    <property type="component" value="Unassembled WGS sequence"/>
</dbReference>
<evidence type="ECO:0000313" key="3">
    <source>
        <dbReference type="Proteomes" id="UP000215405"/>
    </source>
</evidence>
<gene>
    <name evidence="2" type="ORF">B7H23_08200</name>
</gene>
<organism evidence="2 3">
    <name type="scientific">Notoacmeibacter marinus</name>
    <dbReference type="NCBI Taxonomy" id="1876515"/>
    <lineage>
        <taxon>Bacteria</taxon>
        <taxon>Pseudomonadati</taxon>
        <taxon>Pseudomonadota</taxon>
        <taxon>Alphaproteobacteria</taxon>
        <taxon>Hyphomicrobiales</taxon>
        <taxon>Notoacmeibacteraceae</taxon>
        <taxon>Notoacmeibacter</taxon>
    </lineage>
</organism>
<dbReference type="OrthoDB" id="7678100at2"/>
<proteinExistence type="predicted"/>
<reference evidence="3" key="1">
    <citation type="journal article" date="2017" name="Int. J. Syst. Evol. Microbiol.">
        <title>Notoacmeibacter marinus gen. nov., sp. nov., isolated from the gut of a limpet and proposal of Notoacmeibacteraceae fam. nov. in the order Rhizobiales of the class Alphaproteobacteria.</title>
        <authorList>
            <person name="Huang Z."/>
            <person name="Guo F."/>
            <person name="Lai Q."/>
        </authorList>
    </citation>
    <scope>NUCLEOTIDE SEQUENCE [LARGE SCALE GENOMIC DNA]</scope>
    <source>
        <strain evidence="3">XMTR2A4</strain>
    </source>
</reference>
<dbReference type="AlphaFoldDB" id="A0A231UW54"/>
<keyword evidence="3" id="KW-1185">Reference proteome</keyword>
<dbReference type="SUPFAM" id="SSF47857">
    <property type="entry name" value="Apolipophorin-III"/>
    <property type="match status" value="1"/>
</dbReference>